<keyword evidence="2 14" id="KW-0547">Nucleotide-binding</keyword>
<dbReference type="InterPro" id="IPR000212">
    <property type="entry name" value="DNA_helicase_UvrD/REP"/>
</dbReference>
<evidence type="ECO:0000259" key="15">
    <source>
        <dbReference type="PROSITE" id="PS51198"/>
    </source>
</evidence>
<dbReference type="GO" id="GO:0000725">
    <property type="term" value="P:recombinational repair"/>
    <property type="evidence" value="ECO:0007669"/>
    <property type="project" value="TreeGrafter"/>
</dbReference>
<proteinExistence type="predicted"/>
<keyword evidence="1" id="KW-0540">Nuclease</keyword>
<dbReference type="GO" id="GO:0005524">
    <property type="term" value="F:ATP binding"/>
    <property type="evidence" value="ECO:0007669"/>
    <property type="project" value="UniProtKB-UniRule"/>
</dbReference>
<gene>
    <name evidence="17" type="ORF">BN000_00117</name>
</gene>
<evidence type="ECO:0000256" key="8">
    <source>
        <dbReference type="ARBA" id="ARBA00023125"/>
    </source>
</evidence>
<keyword evidence="3" id="KW-0227">DNA damage</keyword>
<comment type="catalytic activity">
    <reaction evidence="11">
        <text>Couples ATP hydrolysis with the unwinding of duplex DNA by translocating in the 3'-5' direction.</text>
        <dbReference type="EC" id="5.6.2.4"/>
    </reaction>
</comment>
<evidence type="ECO:0000256" key="13">
    <source>
        <dbReference type="ARBA" id="ARBA00048988"/>
    </source>
</evidence>
<feature type="domain" description="UvrD-like helicase C-terminal" evidence="16">
    <location>
        <begin position="450"/>
        <end position="726"/>
    </location>
</feature>
<dbReference type="GO" id="GO:0009338">
    <property type="term" value="C:exodeoxyribonuclease V complex"/>
    <property type="evidence" value="ECO:0007669"/>
    <property type="project" value="TreeGrafter"/>
</dbReference>
<dbReference type="InterPro" id="IPR014016">
    <property type="entry name" value="UvrD-like_ATP-bd"/>
</dbReference>
<evidence type="ECO:0000256" key="11">
    <source>
        <dbReference type="ARBA" id="ARBA00034617"/>
    </source>
</evidence>
<dbReference type="OrthoDB" id="9810135at2"/>
<keyword evidence="18" id="KW-1185">Reference proteome</keyword>
<dbReference type="InterPro" id="IPR011335">
    <property type="entry name" value="Restrct_endonuc-II-like"/>
</dbReference>
<evidence type="ECO:0000256" key="9">
    <source>
        <dbReference type="ARBA" id="ARBA00023204"/>
    </source>
</evidence>
<dbReference type="Gene3D" id="3.40.50.300">
    <property type="entry name" value="P-loop containing nucleotide triphosphate hydrolases"/>
    <property type="match status" value="4"/>
</dbReference>
<dbReference type="AlphaFoldDB" id="A0A0U1NQB2"/>
<organism evidence="17 18">
    <name type="scientific">Neobacillus massiliamazoniensis</name>
    <dbReference type="NCBI Taxonomy" id="1499688"/>
    <lineage>
        <taxon>Bacteria</taxon>
        <taxon>Bacillati</taxon>
        <taxon>Bacillota</taxon>
        <taxon>Bacilli</taxon>
        <taxon>Bacillales</taxon>
        <taxon>Bacillaceae</taxon>
        <taxon>Neobacillus</taxon>
    </lineage>
</organism>
<evidence type="ECO:0000313" key="18">
    <source>
        <dbReference type="Proteomes" id="UP000199087"/>
    </source>
</evidence>
<dbReference type="STRING" id="1499688.BN000_00117"/>
<feature type="domain" description="UvrD-like helicase ATP-binding" evidence="15">
    <location>
        <begin position="5"/>
        <end position="438"/>
    </location>
</feature>
<dbReference type="GO" id="GO:0003677">
    <property type="term" value="F:DNA binding"/>
    <property type="evidence" value="ECO:0007669"/>
    <property type="project" value="UniProtKB-KW"/>
</dbReference>
<evidence type="ECO:0000256" key="6">
    <source>
        <dbReference type="ARBA" id="ARBA00022839"/>
    </source>
</evidence>
<dbReference type="InterPro" id="IPR011604">
    <property type="entry name" value="PDDEXK-like_dom_sf"/>
</dbReference>
<dbReference type="PROSITE" id="PS51198">
    <property type="entry name" value="UVRD_HELICASE_ATP_BIND"/>
    <property type="match status" value="1"/>
</dbReference>
<dbReference type="InterPro" id="IPR027417">
    <property type="entry name" value="P-loop_NTPase"/>
</dbReference>
<evidence type="ECO:0000256" key="10">
    <source>
        <dbReference type="ARBA" id="ARBA00023235"/>
    </source>
</evidence>
<keyword evidence="9" id="KW-0234">DNA repair</keyword>
<dbReference type="GO" id="GO:0043138">
    <property type="term" value="F:3'-5' DNA helicase activity"/>
    <property type="evidence" value="ECO:0007669"/>
    <property type="project" value="UniProtKB-EC"/>
</dbReference>
<dbReference type="Proteomes" id="UP000199087">
    <property type="component" value="Unassembled WGS sequence"/>
</dbReference>
<sequence length="1065" mass="123056">MNNIVIDQGARDKIKYELGINLLVEAGAGSGKTTSLVERMVQLICTRTCTIDQIVAITFTKKAADELKVRFQSKLEKTWKEEQNDDVKYYLSEAIQNIERCFLGTVHSFCAKLLRERPIEANLDLAFTELEEAADTELLEEAWHIFLQKLQNEQSSLLEEMNQLGFSVANLFENLCQMKEYPDVEWVHDNTAEKPELVSAYHSLMAVMNEAKGSISKREPERGYDSLQTAIINANKKNRFLNPSKDKEIISLFELFDKNLKPTLNRWNTNEDAKYYEEKINEVVDKYIKPLLQEWKEYCHPKVVSFLQEGMQTYIQLKKERSLLNFQDLLLNAANLLRENAEVRQYFQTKYRCLLVDEFQDTDPIQAEIMFYLTSEDPAEKIWTKCKPKNGSLFVVGDPKQAIYRFRRADIDTYNRVKKLIEEHGGKVLQLTMNFRTVDAVTEELNKVFHSHLPEAATLYQAAYHPLHSFNKVNGAALAGIKKLTVPAEVTKKDDIIDIDSEQIASAIGQLISQGYNPRDFMVLTRYTEGIAIYAEKIEANGIPVSISGEVIIGEMREFQELCILLQTFIDPTDEVSLLATLRGIFFGISDDELFQWKMNGGVFSLYSEIPATLSVKVRDKLESAISKLREYQKWVRVYSPTIAIEKITEDTGLYILLIQNQRNKQIYKSLLQIFEGLRKREMDGQSTYKQVFELLTEMVYNKTTVINIEEEADAVRVMNVHKAKGLEAKIVFLAHPFKLVDPESFLSKHIKREGYTSKGYFSFTVKKGFQSKDIALPKDWADYKKEELQYLNAEELRILYVAATRPEMALIISSSAKSDKKNPWNLLFEIENIEEFPIQEIDMEVVVRELEEVNKTNYQSQTSELQAWVEGRKEKSYDYWSPTKEKDYSKVVTIEREEGGGKNWGTIIHQVYEKVVKGNDVTNYIPSLLNQFDFPLEKETEVRQAIDALKRSDFWSELPSAELVLTEVPFTITVSKDNHLYEWIDSSGNSSHPYIVKGVIDLIYNINGVWKIVDYKTDNPADPEHFKLLADFYHDQISFYKLAWEEMTGEKVVSEKLFFVKENI</sequence>
<evidence type="ECO:0000256" key="2">
    <source>
        <dbReference type="ARBA" id="ARBA00022741"/>
    </source>
</evidence>
<evidence type="ECO:0000259" key="16">
    <source>
        <dbReference type="PROSITE" id="PS51217"/>
    </source>
</evidence>
<keyword evidence="5 14" id="KW-0347">Helicase</keyword>
<evidence type="ECO:0000256" key="1">
    <source>
        <dbReference type="ARBA" id="ARBA00022722"/>
    </source>
</evidence>
<feature type="binding site" evidence="14">
    <location>
        <begin position="26"/>
        <end position="33"/>
    </location>
    <ligand>
        <name>ATP</name>
        <dbReference type="ChEBI" id="CHEBI:30616"/>
    </ligand>
</feature>
<dbReference type="PANTHER" id="PTHR11070">
    <property type="entry name" value="UVRD / RECB / PCRA DNA HELICASE FAMILY MEMBER"/>
    <property type="match status" value="1"/>
</dbReference>
<dbReference type="PROSITE" id="PS51217">
    <property type="entry name" value="UVRD_HELICASE_CTER"/>
    <property type="match status" value="1"/>
</dbReference>
<keyword evidence="7 14" id="KW-0067">ATP-binding</keyword>
<evidence type="ECO:0000256" key="4">
    <source>
        <dbReference type="ARBA" id="ARBA00022801"/>
    </source>
</evidence>
<dbReference type="Pfam" id="PF00580">
    <property type="entry name" value="UvrD-helicase"/>
    <property type="match status" value="1"/>
</dbReference>
<dbReference type="GO" id="GO:0004527">
    <property type="term" value="F:exonuclease activity"/>
    <property type="evidence" value="ECO:0007669"/>
    <property type="project" value="UniProtKB-KW"/>
</dbReference>
<evidence type="ECO:0000313" key="17">
    <source>
        <dbReference type="EMBL" id="CRK80236.1"/>
    </source>
</evidence>
<dbReference type="Pfam" id="PF12705">
    <property type="entry name" value="PDDEXK_1"/>
    <property type="match status" value="1"/>
</dbReference>
<keyword evidence="6" id="KW-0269">Exonuclease</keyword>
<evidence type="ECO:0000256" key="3">
    <source>
        <dbReference type="ARBA" id="ARBA00022763"/>
    </source>
</evidence>
<dbReference type="Pfam" id="PF13361">
    <property type="entry name" value="UvrD_C"/>
    <property type="match status" value="1"/>
</dbReference>
<dbReference type="SUPFAM" id="SSF52980">
    <property type="entry name" value="Restriction endonuclease-like"/>
    <property type="match status" value="1"/>
</dbReference>
<evidence type="ECO:0000256" key="5">
    <source>
        <dbReference type="ARBA" id="ARBA00022806"/>
    </source>
</evidence>
<keyword evidence="8" id="KW-0238">DNA-binding</keyword>
<reference evidence="18" key="1">
    <citation type="submission" date="2015-05" db="EMBL/GenBank/DDBJ databases">
        <authorList>
            <person name="Urmite Genomes"/>
        </authorList>
    </citation>
    <scope>NUCLEOTIDE SEQUENCE [LARGE SCALE GENOMIC DNA]</scope>
    <source>
        <strain evidence="18">LF1</strain>
    </source>
</reference>
<evidence type="ECO:0000256" key="12">
    <source>
        <dbReference type="ARBA" id="ARBA00034808"/>
    </source>
</evidence>
<evidence type="ECO:0000256" key="14">
    <source>
        <dbReference type="PROSITE-ProRule" id="PRU00560"/>
    </source>
</evidence>
<keyword evidence="10" id="KW-0413">Isomerase</keyword>
<dbReference type="InterPro" id="IPR038726">
    <property type="entry name" value="PDDEXK_AddAB-type"/>
</dbReference>
<name>A0A0U1NQB2_9BACI</name>
<dbReference type="EMBL" id="CVRB01000001">
    <property type="protein sequence ID" value="CRK80236.1"/>
    <property type="molecule type" value="Genomic_DNA"/>
</dbReference>
<dbReference type="EC" id="5.6.2.4" evidence="12"/>
<dbReference type="SUPFAM" id="SSF52540">
    <property type="entry name" value="P-loop containing nucleoside triphosphate hydrolases"/>
    <property type="match status" value="1"/>
</dbReference>
<evidence type="ECO:0000256" key="7">
    <source>
        <dbReference type="ARBA" id="ARBA00022840"/>
    </source>
</evidence>
<dbReference type="InterPro" id="IPR014017">
    <property type="entry name" value="DNA_helicase_UvrD-like_C"/>
</dbReference>
<dbReference type="RefSeq" id="WP_090629475.1">
    <property type="nucleotide sequence ID" value="NZ_CVRB01000001.1"/>
</dbReference>
<dbReference type="PANTHER" id="PTHR11070:SF23">
    <property type="entry name" value="RECBCD ENZYME SUBUNIT RECB"/>
    <property type="match status" value="1"/>
</dbReference>
<accession>A0A0U1NQB2</accession>
<keyword evidence="4 14" id="KW-0378">Hydrolase</keyword>
<comment type="catalytic activity">
    <reaction evidence="13">
        <text>ATP + H2O = ADP + phosphate + H(+)</text>
        <dbReference type="Rhea" id="RHEA:13065"/>
        <dbReference type="ChEBI" id="CHEBI:15377"/>
        <dbReference type="ChEBI" id="CHEBI:15378"/>
        <dbReference type="ChEBI" id="CHEBI:30616"/>
        <dbReference type="ChEBI" id="CHEBI:43474"/>
        <dbReference type="ChEBI" id="CHEBI:456216"/>
        <dbReference type="EC" id="5.6.2.4"/>
    </reaction>
</comment>
<protein>
    <recommendedName>
        <fullName evidence="12">DNA 3'-5' helicase</fullName>
        <ecNumber evidence="12">5.6.2.4</ecNumber>
    </recommendedName>
</protein>
<dbReference type="Gene3D" id="3.90.320.10">
    <property type="match status" value="1"/>
</dbReference>
<dbReference type="GO" id="GO:0005829">
    <property type="term" value="C:cytosol"/>
    <property type="evidence" value="ECO:0007669"/>
    <property type="project" value="TreeGrafter"/>
</dbReference>